<proteinExistence type="predicted"/>
<protein>
    <submittedName>
        <fullName evidence="1">Uncharacterized protein</fullName>
    </submittedName>
</protein>
<sequence>AGVGEGEDDLTDECGAGAGELADEAMLTNKEMNRRTENLVTAIERMNLNFESKLDLEIEMAVTVTVTNE</sequence>
<accession>A0A392V562</accession>
<organism evidence="1 2">
    <name type="scientific">Trifolium medium</name>
    <dbReference type="NCBI Taxonomy" id="97028"/>
    <lineage>
        <taxon>Eukaryota</taxon>
        <taxon>Viridiplantae</taxon>
        <taxon>Streptophyta</taxon>
        <taxon>Embryophyta</taxon>
        <taxon>Tracheophyta</taxon>
        <taxon>Spermatophyta</taxon>
        <taxon>Magnoliopsida</taxon>
        <taxon>eudicotyledons</taxon>
        <taxon>Gunneridae</taxon>
        <taxon>Pentapetalae</taxon>
        <taxon>rosids</taxon>
        <taxon>fabids</taxon>
        <taxon>Fabales</taxon>
        <taxon>Fabaceae</taxon>
        <taxon>Papilionoideae</taxon>
        <taxon>50 kb inversion clade</taxon>
        <taxon>NPAAA clade</taxon>
        <taxon>Hologalegina</taxon>
        <taxon>IRL clade</taxon>
        <taxon>Trifolieae</taxon>
        <taxon>Trifolium</taxon>
    </lineage>
</organism>
<feature type="non-terminal residue" evidence="1">
    <location>
        <position position="1"/>
    </location>
</feature>
<evidence type="ECO:0000313" key="1">
    <source>
        <dbReference type="EMBL" id="MCI83337.1"/>
    </source>
</evidence>
<dbReference type="AlphaFoldDB" id="A0A392V562"/>
<name>A0A392V562_9FABA</name>
<dbReference type="EMBL" id="LXQA011064629">
    <property type="protein sequence ID" value="MCI83337.1"/>
    <property type="molecule type" value="Genomic_DNA"/>
</dbReference>
<comment type="caution">
    <text evidence="1">The sequence shown here is derived from an EMBL/GenBank/DDBJ whole genome shotgun (WGS) entry which is preliminary data.</text>
</comment>
<dbReference type="Proteomes" id="UP000265520">
    <property type="component" value="Unassembled WGS sequence"/>
</dbReference>
<keyword evidence="2" id="KW-1185">Reference proteome</keyword>
<evidence type="ECO:0000313" key="2">
    <source>
        <dbReference type="Proteomes" id="UP000265520"/>
    </source>
</evidence>
<reference evidence="1 2" key="1">
    <citation type="journal article" date="2018" name="Front. Plant Sci.">
        <title>Red Clover (Trifolium pratense) and Zigzag Clover (T. medium) - A Picture of Genomic Similarities and Differences.</title>
        <authorList>
            <person name="Dluhosova J."/>
            <person name="Istvanek J."/>
            <person name="Nedelnik J."/>
            <person name="Repkova J."/>
        </authorList>
    </citation>
    <scope>NUCLEOTIDE SEQUENCE [LARGE SCALE GENOMIC DNA]</scope>
    <source>
        <strain evidence="2">cv. 10/8</strain>
        <tissue evidence="1">Leaf</tissue>
    </source>
</reference>